<comment type="caution">
    <text evidence="2">The sequence shown here is derived from an EMBL/GenBank/DDBJ whole genome shotgun (WGS) entry which is preliminary data.</text>
</comment>
<reference evidence="3" key="1">
    <citation type="journal article" date="2023" name="Commun. Biol.">
        <title>Genome analysis of Parmales, the sister group of diatoms, reveals the evolutionary specialization of diatoms from phago-mixotrophs to photoautotrophs.</title>
        <authorList>
            <person name="Ban H."/>
            <person name="Sato S."/>
            <person name="Yoshikawa S."/>
            <person name="Yamada K."/>
            <person name="Nakamura Y."/>
            <person name="Ichinomiya M."/>
            <person name="Sato N."/>
            <person name="Blanc-Mathieu R."/>
            <person name="Endo H."/>
            <person name="Kuwata A."/>
            <person name="Ogata H."/>
        </authorList>
    </citation>
    <scope>NUCLEOTIDE SEQUENCE [LARGE SCALE GENOMIC DNA]</scope>
    <source>
        <strain evidence="3">NIES 3701</strain>
    </source>
</reference>
<evidence type="ECO:0000313" key="3">
    <source>
        <dbReference type="Proteomes" id="UP001165085"/>
    </source>
</evidence>
<dbReference type="InterPro" id="IPR005062">
    <property type="entry name" value="SAC3/GANP/THP3_conserved"/>
</dbReference>
<dbReference type="GO" id="GO:0005634">
    <property type="term" value="C:nucleus"/>
    <property type="evidence" value="ECO:0007669"/>
    <property type="project" value="TreeGrafter"/>
</dbReference>
<dbReference type="PANTHER" id="PTHR12436:SF4">
    <property type="entry name" value="LEUKOCYTE RECEPTOR CLUSTER MEMBER 8"/>
    <property type="match status" value="1"/>
</dbReference>
<feature type="domain" description="SAC3/GANP/THP3 conserved" evidence="1">
    <location>
        <begin position="74"/>
        <end position="146"/>
    </location>
</feature>
<evidence type="ECO:0000259" key="1">
    <source>
        <dbReference type="Pfam" id="PF03399"/>
    </source>
</evidence>
<gene>
    <name evidence="2" type="ORF">TrST_g12283</name>
</gene>
<dbReference type="EMBL" id="BRXY01000290">
    <property type="protein sequence ID" value="GMH84122.1"/>
    <property type="molecule type" value="Genomic_DNA"/>
</dbReference>
<dbReference type="PANTHER" id="PTHR12436">
    <property type="entry name" value="80 KDA MCM3-ASSOCIATED PROTEIN"/>
    <property type="match status" value="1"/>
</dbReference>
<name>A0A9W7EMN2_9STRA</name>
<dbReference type="Gene3D" id="1.25.40.990">
    <property type="match status" value="1"/>
</dbReference>
<evidence type="ECO:0000313" key="2">
    <source>
        <dbReference type="EMBL" id="GMH84122.1"/>
    </source>
</evidence>
<dbReference type="AlphaFoldDB" id="A0A9W7EMN2"/>
<dbReference type="Pfam" id="PF03399">
    <property type="entry name" value="SAC3_GANP"/>
    <property type="match status" value="1"/>
</dbReference>
<organism evidence="2 3">
    <name type="scientific">Triparma strigata</name>
    <dbReference type="NCBI Taxonomy" id="1606541"/>
    <lineage>
        <taxon>Eukaryota</taxon>
        <taxon>Sar</taxon>
        <taxon>Stramenopiles</taxon>
        <taxon>Ochrophyta</taxon>
        <taxon>Bolidophyceae</taxon>
        <taxon>Parmales</taxon>
        <taxon>Triparmaceae</taxon>
        <taxon>Triparma</taxon>
    </lineage>
</organism>
<dbReference type="Proteomes" id="UP001165085">
    <property type="component" value="Unassembled WGS sequence"/>
</dbReference>
<protein>
    <recommendedName>
        <fullName evidence="1">SAC3/GANP/THP3 conserved domain-containing protein</fullName>
    </recommendedName>
</protein>
<accession>A0A9W7EMN2</accession>
<sequence length="295" mass="33574">MNTSSYIRFKGDVLTLESRAERFKGTEKTDKYGDGYFLGKEYTGGAVIGGGGRVLGEEDYLNMTVKGESEATEKEFFRLTSKPEARDVRTIGALEKSFKILKKKIKSQSVTWDYIKSQFKGIRQDLTVQRIAGDFTRKVYETCARCCLEYGDFDEFNMCLTHCEGEEFEQYRILYCLYLEICKSTLSRSLLRLASPSTLHAWSAYLTGNYREFARICKNEEGMGGYILDFCLERVRFIGLTTIVKAYKPSVSVNFVVGELGFEEKEEGVNWIKARGGMVERGKVDCKNSIIVEGE</sequence>
<proteinExistence type="predicted"/>
<keyword evidence="3" id="KW-1185">Reference proteome</keyword>
<dbReference type="OrthoDB" id="199574at2759"/>
<dbReference type="InterPro" id="IPR045107">
    <property type="entry name" value="SAC3/GANP/THP3"/>
</dbReference>